<comment type="caution">
    <text evidence="2">The sequence shown here is derived from an EMBL/GenBank/DDBJ whole genome shotgun (WGS) entry which is preliminary data.</text>
</comment>
<dbReference type="InterPro" id="IPR011330">
    <property type="entry name" value="Glyco_hydro/deAcase_b/a-brl"/>
</dbReference>
<organism evidence="2 3">
    <name type="scientific">Plantactinospora veratri</name>
    <dbReference type="NCBI Taxonomy" id="1436122"/>
    <lineage>
        <taxon>Bacteria</taxon>
        <taxon>Bacillati</taxon>
        <taxon>Actinomycetota</taxon>
        <taxon>Actinomycetes</taxon>
        <taxon>Micromonosporales</taxon>
        <taxon>Micromonosporaceae</taxon>
        <taxon>Plantactinospora</taxon>
    </lineage>
</organism>
<gene>
    <name evidence="2" type="ORF">V1634_05575</name>
</gene>
<reference evidence="2 3" key="1">
    <citation type="submission" date="2024-01" db="EMBL/GenBank/DDBJ databases">
        <title>Genome insights into Plantactinospora veratri sp. nov.</title>
        <authorList>
            <person name="Wang L."/>
        </authorList>
    </citation>
    <scope>NUCLEOTIDE SEQUENCE [LARGE SCALE GENOMIC DNA]</scope>
    <source>
        <strain evidence="2 3">NEAU-FHS4</strain>
    </source>
</reference>
<protein>
    <submittedName>
        <fullName evidence="2">Polysaccharide deacetylase family protein</fullName>
    </submittedName>
</protein>
<evidence type="ECO:0000313" key="2">
    <source>
        <dbReference type="EMBL" id="MEE6306300.1"/>
    </source>
</evidence>
<dbReference type="InterPro" id="IPR050248">
    <property type="entry name" value="Polysacc_deacetylase_ArnD"/>
</dbReference>
<dbReference type="PANTHER" id="PTHR10587">
    <property type="entry name" value="GLYCOSYL TRANSFERASE-RELATED"/>
    <property type="match status" value="1"/>
</dbReference>
<name>A0ABU7S8N9_9ACTN</name>
<dbReference type="Gene3D" id="3.20.20.370">
    <property type="entry name" value="Glycoside hydrolase/deacetylase"/>
    <property type="match status" value="1"/>
</dbReference>
<evidence type="ECO:0000313" key="3">
    <source>
        <dbReference type="Proteomes" id="UP001339911"/>
    </source>
</evidence>
<dbReference type="RefSeq" id="WP_331206647.1">
    <property type="nucleotide sequence ID" value="NZ_JAZGQL010000004.1"/>
</dbReference>
<dbReference type="EMBL" id="JAZGQL010000004">
    <property type="protein sequence ID" value="MEE6306300.1"/>
    <property type="molecule type" value="Genomic_DNA"/>
</dbReference>
<proteinExistence type="predicted"/>
<accession>A0ABU7S8N9</accession>
<dbReference type="CDD" id="cd10959">
    <property type="entry name" value="CE4_NodB_like_3"/>
    <property type="match status" value="1"/>
</dbReference>
<dbReference type="Pfam" id="PF01522">
    <property type="entry name" value="Polysacc_deac_1"/>
    <property type="match status" value="1"/>
</dbReference>
<dbReference type="PANTHER" id="PTHR10587:SF137">
    <property type="entry name" value="4-DEOXY-4-FORMAMIDO-L-ARABINOSE-PHOSPHOUNDECAPRENOL DEFORMYLASE ARND-RELATED"/>
    <property type="match status" value="1"/>
</dbReference>
<dbReference type="Proteomes" id="UP001339911">
    <property type="component" value="Unassembled WGS sequence"/>
</dbReference>
<sequence>MRGRAVPATAVGAALAAQVVPAVLAAQVVPAVTVLPGVRLRFFPRLSGRGSPGHVALTFDDGPDPASTPLFVETLAAHRTRATFFLLGSMLARAPELGLDLVAAGHEVAVHGWAHRNLLLRGPHATYRDLARTRELVGAVTGRVPRFFRPPYGVLSAAALIAARRLDLTPVLWTCWGRDWTRSATPSSVLDTLRDGLAGGGTVLLHDSDCTSAPGSWRASLAALPHLLEECLRRGWRVGPLGEHG</sequence>
<dbReference type="PROSITE" id="PS51677">
    <property type="entry name" value="NODB"/>
    <property type="match status" value="1"/>
</dbReference>
<dbReference type="SUPFAM" id="SSF88713">
    <property type="entry name" value="Glycoside hydrolase/deacetylase"/>
    <property type="match status" value="1"/>
</dbReference>
<dbReference type="InterPro" id="IPR002509">
    <property type="entry name" value="NODB_dom"/>
</dbReference>
<evidence type="ECO:0000259" key="1">
    <source>
        <dbReference type="PROSITE" id="PS51677"/>
    </source>
</evidence>
<feature type="domain" description="NodB homology" evidence="1">
    <location>
        <begin position="53"/>
        <end position="239"/>
    </location>
</feature>
<keyword evidence="3" id="KW-1185">Reference proteome</keyword>